<organism evidence="2 3">
    <name type="scientific">Hyaloscypha hepaticicola</name>
    <dbReference type="NCBI Taxonomy" id="2082293"/>
    <lineage>
        <taxon>Eukaryota</taxon>
        <taxon>Fungi</taxon>
        <taxon>Dikarya</taxon>
        <taxon>Ascomycota</taxon>
        <taxon>Pezizomycotina</taxon>
        <taxon>Leotiomycetes</taxon>
        <taxon>Helotiales</taxon>
        <taxon>Hyaloscyphaceae</taxon>
        <taxon>Hyaloscypha</taxon>
    </lineage>
</organism>
<accession>A0A2J6PS36</accession>
<name>A0A2J6PS36_9HELO</name>
<evidence type="ECO:0000256" key="1">
    <source>
        <dbReference type="SAM" id="MobiDB-lite"/>
    </source>
</evidence>
<dbReference type="EMBL" id="KZ613503">
    <property type="protein sequence ID" value="PMD16850.1"/>
    <property type="molecule type" value="Genomic_DNA"/>
</dbReference>
<dbReference type="AlphaFoldDB" id="A0A2J6PS36"/>
<keyword evidence="3" id="KW-1185">Reference proteome</keyword>
<reference evidence="2 3" key="1">
    <citation type="submission" date="2016-05" db="EMBL/GenBank/DDBJ databases">
        <title>A degradative enzymes factory behind the ericoid mycorrhizal symbiosis.</title>
        <authorList>
            <consortium name="DOE Joint Genome Institute"/>
            <person name="Martino E."/>
            <person name="Morin E."/>
            <person name="Grelet G."/>
            <person name="Kuo A."/>
            <person name="Kohler A."/>
            <person name="Daghino S."/>
            <person name="Barry K."/>
            <person name="Choi C."/>
            <person name="Cichocki N."/>
            <person name="Clum A."/>
            <person name="Copeland A."/>
            <person name="Hainaut M."/>
            <person name="Haridas S."/>
            <person name="Labutti K."/>
            <person name="Lindquist E."/>
            <person name="Lipzen A."/>
            <person name="Khouja H.-R."/>
            <person name="Murat C."/>
            <person name="Ohm R."/>
            <person name="Olson A."/>
            <person name="Spatafora J."/>
            <person name="Veneault-Fourrey C."/>
            <person name="Henrissat B."/>
            <person name="Grigoriev I."/>
            <person name="Martin F."/>
            <person name="Perotto S."/>
        </authorList>
    </citation>
    <scope>NUCLEOTIDE SEQUENCE [LARGE SCALE GENOMIC DNA]</scope>
    <source>
        <strain evidence="2 3">UAMH 7357</strain>
    </source>
</reference>
<feature type="region of interest" description="Disordered" evidence="1">
    <location>
        <begin position="415"/>
        <end position="464"/>
    </location>
</feature>
<proteinExistence type="predicted"/>
<sequence>MMDLITERDIKAAENAIKKVDAATHKNLDEFLDIIYEREDKHREQSTNTREEFYALVQRMITALKSFKAQLSDIDDSNHRHFRNTNKQICLQIEDIQKSFLLQDIVDTVHKVESNICSESDIAHQGVAEGDSLDNVRAVVETLGKDLRLLHDQTTSRFDNVERSNSNPTAISSTFHAYHLQHTQHVMAAHIYLSEANINRRILGAQAKDTILKQTTESRAKLSSDIESRFKGLIERHQLNQKVMSSRFDTITQNSRSVSKSFDDLKSDFRIICRADDDRLNTFEGMIVKASDEMKETTIRTFLVTIKPFECAVNQIGLFINKTFAISISRLEDVPIEVKVHTMIKPILDNLKDDALGRVKTYLKNVLQQMKTLKSDIHAEEKEYWTLQFDQWKEFRNEDIEALVKVSVDHTMSRNATPTGLARHRNHPVADKPPSLNSQVGSRHGTVQIASGSPEPQVESSPASGANIFHSVNYILHPVN</sequence>
<dbReference type="Proteomes" id="UP000235672">
    <property type="component" value="Unassembled WGS sequence"/>
</dbReference>
<evidence type="ECO:0000313" key="2">
    <source>
        <dbReference type="EMBL" id="PMD16850.1"/>
    </source>
</evidence>
<protein>
    <submittedName>
        <fullName evidence="2">Uncharacterized protein</fullName>
    </submittedName>
</protein>
<gene>
    <name evidence="2" type="ORF">NA56DRAFT_708424</name>
</gene>
<evidence type="ECO:0000313" key="3">
    <source>
        <dbReference type="Proteomes" id="UP000235672"/>
    </source>
</evidence>